<evidence type="ECO:0000256" key="3">
    <source>
        <dbReference type="ARBA" id="ARBA00022475"/>
    </source>
</evidence>
<evidence type="ECO:0000256" key="1">
    <source>
        <dbReference type="ARBA" id="ARBA00004651"/>
    </source>
</evidence>
<evidence type="ECO:0000256" key="5">
    <source>
        <dbReference type="ARBA" id="ARBA00022989"/>
    </source>
</evidence>
<proteinExistence type="inferred from homology"/>
<keyword evidence="6 7" id="KW-0472">Membrane</keyword>
<feature type="transmembrane region" description="Helical" evidence="7">
    <location>
        <begin position="254"/>
        <end position="275"/>
    </location>
</feature>
<comment type="similarity">
    <text evidence="7">Belongs to the binding-protein-dependent transport system permease family.</text>
</comment>
<evidence type="ECO:0000256" key="2">
    <source>
        <dbReference type="ARBA" id="ARBA00022448"/>
    </source>
</evidence>
<evidence type="ECO:0000256" key="6">
    <source>
        <dbReference type="ARBA" id="ARBA00023136"/>
    </source>
</evidence>
<dbReference type="EMBL" id="JAATJL010000001">
    <property type="protein sequence ID" value="NJC22691.1"/>
    <property type="molecule type" value="Genomic_DNA"/>
</dbReference>
<protein>
    <submittedName>
        <fullName evidence="9">Multiple sugar transport system permease protein</fullName>
    </submittedName>
</protein>
<keyword evidence="10" id="KW-1185">Reference proteome</keyword>
<evidence type="ECO:0000256" key="4">
    <source>
        <dbReference type="ARBA" id="ARBA00022692"/>
    </source>
</evidence>
<reference evidence="9 10" key="1">
    <citation type="submission" date="2020-03" db="EMBL/GenBank/DDBJ databases">
        <title>Sequencing the genomes of 1000 actinobacteria strains.</title>
        <authorList>
            <person name="Klenk H.-P."/>
        </authorList>
    </citation>
    <scope>NUCLEOTIDE SEQUENCE [LARGE SCALE GENOMIC DNA]</scope>
    <source>
        <strain evidence="9 10">DSM 16403</strain>
    </source>
</reference>
<name>A0A846RWT8_9MICC</name>
<dbReference type="Gene3D" id="1.10.3720.10">
    <property type="entry name" value="MetI-like"/>
    <property type="match status" value="1"/>
</dbReference>
<feature type="transmembrane region" description="Helical" evidence="7">
    <location>
        <begin position="87"/>
        <end position="109"/>
    </location>
</feature>
<keyword evidence="4 7" id="KW-0812">Transmembrane</keyword>
<feature type="transmembrane region" description="Helical" evidence="7">
    <location>
        <begin position="23"/>
        <end position="43"/>
    </location>
</feature>
<accession>A0A846RWT8</accession>
<sequence>MSTQTAPRNGLSQKQRRMISRPLQYLVLAGYLVFLAFPLLFLLSTSFKTSRELNSPVPQLLPESLEFTNYVSAIQTADLLTAGRNSLIVALATTVIVTLLSLPAAYALARFKTKLRGLATGWILLSQVFPFILIIIPLYIILQQIGLIDSLVGLVVVYAVWSLPFALWMLRGYVAGIPVDLEEAGAVDGASRPRILRTIVLPLLAPGLVATSLFTFISSWNEFFFALVLIQDPDLQTLPLTLARFIGAEGQVQLGQLAAASLLATIPSLVFFAIIQRRLTSGLLSGAVKG</sequence>
<dbReference type="InterPro" id="IPR000515">
    <property type="entry name" value="MetI-like"/>
</dbReference>
<dbReference type="CDD" id="cd06261">
    <property type="entry name" value="TM_PBP2"/>
    <property type="match status" value="1"/>
</dbReference>
<dbReference type="GO" id="GO:0055085">
    <property type="term" value="P:transmembrane transport"/>
    <property type="evidence" value="ECO:0007669"/>
    <property type="project" value="InterPro"/>
</dbReference>
<feature type="transmembrane region" description="Helical" evidence="7">
    <location>
        <begin position="121"/>
        <end position="142"/>
    </location>
</feature>
<dbReference type="InterPro" id="IPR035906">
    <property type="entry name" value="MetI-like_sf"/>
</dbReference>
<dbReference type="GO" id="GO:0005886">
    <property type="term" value="C:plasma membrane"/>
    <property type="evidence" value="ECO:0007669"/>
    <property type="project" value="UniProtKB-SubCell"/>
</dbReference>
<dbReference type="InterPro" id="IPR050901">
    <property type="entry name" value="BP-dep_ABC_trans_perm"/>
</dbReference>
<feature type="transmembrane region" description="Helical" evidence="7">
    <location>
        <begin position="199"/>
        <end position="220"/>
    </location>
</feature>
<dbReference type="RefSeq" id="WP_167993440.1">
    <property type="nucleotide sequence ID" value="NZ_JAATJL010000001.1"/>
</dbReference>
<comment type="caution">
    <text evidence="9">The sequence shown here is derived from an EMBL/GenBank/DDBJ whole genome shotgun (WGS) entry which is preliminary data.</text>
</comment>
<feature type="transmembrane region" description="Helical" evidence="7">
    <location>
        <begin position="148"/>
        <end position="170"/>
    </location>
</feature>
<evidence type="ECO:0000259" key="8">
    <source>
        <dbReference type="PROSITE" id="PS50928"/>
    </source>
</evidence>
<dbReference type="PROSITE" id="PS50928">
    <property type="entry name" value="ABC_TM1"/>
    <property type="match status" value="1"/>
</dbReference>
<comment type="subcellular location">
    <subcellularLocation>
        <location evidence="1 7">Cell membrane</location>
        <topology evidence="1 7">Multi-pass membrane protein</topology>
    </subcellularLocation>
</comment>
<evidence type="ECO:0000313" key="9">
    <source>
        <dbReference type="EMBL" id="NJC22691.1"/>
    </source>
</evidence>
<organism evidence="9 10">
    <name type="scientific">Arthrobacter pigmenti</name>
    <dbReference type="NCBI Taxonomy" id="271432"/>
    <lineage>
        <taxon>Bacteria</taxon>
        <taxon>Bacillati</taxon>
        <taxon>Actinomycetota</taxon>
        <taxon>Actinomycetes</taxon>
        <taxon>Micrococcales</taxon>
        <taxon>Micrococcaceae</taxon>
        <taxon>Arthrobacter</taxon>
    </lineage>
</organism>
<dbReference type="PANTHER" id="PTHR32243">
    <property type="entry name" value="MALTOSE TRANSPORT SYSTEM PERMEASE-RELATED"/>
    <property type="match status" value="1"/>
</dbReference>
<evidence type="ECO:0000313" key="10">
    <source>
        <dbReference type="Proteomes" id="UP000547458"/>
    </source>
</evidence>
<keyword evidence="2 7" id="KW-0813">Transport</keyword>
<gene>
    <name evidence="9" type="ORF">BJ994_001767</name>
</gene>
<feature type="domain" description="ABC transmembrane type-1" evidence="8">
    <location>
        <begin position="83"/>
        <end position="275"/>
    </location>
</feature>
<keyword evidence="3" id="KW-1003">Cell membrane</keyword>
<keyword evidence="5 7" id="KW-1133">Transmembrane helix</keyword>
<dbReference type="SUPFAM" id="SSF161098">
    <property type="entry name" value="MetI-like"/>
    <property type="match status" value="1"/>
</dbReference>
<keyword evidence="9" id="KW-0762">Sugar transport</keyword>
<evidence type="ECO:0000256" key="7">
    <source>
        <dbReference type="RuleBase" id="RU363032"/>
    </source>
</evidence>
<dbReference type="Proteomes" id="UP000547458">
    <property type="component" value="Unassembled WGS sequence"/>
</dbReference>
<dbReference type="PANTHER" id="PTHR32243:SF18">
    <property type="entry name" value="INNER MEMBRANE ABC TRANSPORTER PERMEASE PROTEIN YCJP"/>
    <property type="match status" value="1"/>
</dbReference>
<dbReference type="Pfam" id="PF00528">
    <property type="entry name" value="BPD_transp_1"/>
    <property type="match status" value="1"/>
</dbReference>
<dbReference type="AlphaFoldDB" id="A0A846RWT8"/>